<feature type="compositionally biased region" description="Polar residues" evidence="1">
    <location>
        <begin position="99"/>
        <end position="120"/>
    </location>
</feature>
<name>A0ABU6SKK9_9FABA</name>
<evidence type="ECO:0000256" key="1">
    <source>
        <dbReference type="SAM" id="MobiDB-lite"/>
    </source>
</evidence>
<organism evidence="2 3">
    <name type="scientific">Stylosanthes scabra</name>
    <dbReference type="NCBI Taxonomy" id="79078"/>
    <lineage>
        <taxon>Eukaryota</taxon>
        <taxon>Viridiplantae</taxon>
        <taxon>Streptophyta</taxon>
        <taxon>Embryophyta</taxon>
        <taxon>Tracheophyta</taxon>
        <taxon>Spermatophyta</taxon>
        <taxon>Magnoliopsida</taxon>
        <taxon>eudicotyledons</taxon>
        <taxon>Gunneridae</taxon>
        <taxon>Pentapetalae</taxon>
        <taxon>rosids</taxon>
        <taxon>fabids</taxon>
        <taxon>Fabales</taxon>
        <taxon>Fabaceae</taxon>
        <taxon>Papilionoideae</taxon>
        <taxon>50 kb inversion clade</taxon>
        <taxon>dalbergioids sensu lato</taxon>
        <taxon>Dalbergieae</taxon>
        <taxon>Pterocarpus clade</taxon>
        <taxon>Stylosanthes</taxon>
    </lineage>
</organism>
<dbReference type="Proteomes" id="UP001341840">
    <property type="component" value="Unassembled WGS sequence"/>
</dbReference>
<feature type="compositionally biased region" description="Basic and acidic residues" evidence="1">
    <location>
        <begin position="43"/>
        <end position="53"/>
    </location>
</feature>
<feature type="region of interest" description="Disordered" evidence="1">
    <location>
        <begin position="190"/>
        <end position="231"/>
    </location>
</feature>
<feature type="region of interest" description="Disordered" evidence="1">
    <location>
        <begin position="1"/>
        <end position="145"/>
    </location>
</feature>
<accession>A0ABU6SKK9</accession>
<evidence type="ECO:0000313" key="3">
    <source>
        <dbReference type="Proteomes" id="UP001341840"/>
    </source>
</evidence>
<reference evidence="2 3" key="1">
    <citation type="journal article" date="2023" name="Plants (Basel)">
        <title>Bridging the Gap: Combining Genomics and Transcriptomics Approaches to Understand Stylosanthes scabra, an Orphan Legume from the Brazilian Caatinga.</title>
        <authorList>
            <person name="Ferreira-Neto J.R.C."/>
            <person name="da Silva M.D."/>
            <person name="Binneck E."/>
            <person name="de Melo N.F."/>
            <person name="da Silva R.H."/>
            <person name="de Melo A.L.T.M."/>
            <person name="Pandolfi V."/>
            <person name="Bustamante F.O."/>
            <person name="Brasileiro-Vidal A.C."/>
            <person name="Benko-Iseppon A.M."/>
        </authorList>
    </citation>
    <scope>NUCLEOTIDE SEQUENCE [LARGE SCALE GENOMIC DNA]</scope>
    <source>
        <tissue evidence="2">Leaves</tissue>
    </source>
</reference>
<protein>
    <submittedName>
        <fullName evidence="2">Uncharacterized protein</fullName>
    </submittedName>
</protein>
<gene>
    <name evidence="2" type="ORF">PIB30_057927</name>
</gene>
<keyword evidence="3" id="KW-1185">Reference proteome</keyword>
<feature type="compositionally biased region" description="Polar residues" evidence="1">
    <location>
        <begin position="30"/>
        <end position="41"/>
    </location>
</feature>
<evidence type="ECO:0000313" key="2">
    <source>
        <dbReference type="EMBL" id="MED6136661.1"/>
    </source>
</evidence>
<feature type="compositionally biased region" description="Basic and acidic residues" evidence="1">
    <location>
        <begin position="18"/>
        <end position="28"/>
    </location>
</feature>
<comment type="caution">
    <text evidence="2">The sequence shown here is derived from an EMBL/GenBank/DDBJ whole genome shotgun (WGS) entry which is preliminary data.</text>
</comment>
<proteinExistence type="predicted"/>
<dbReference type="EMBL" id="JASCZI010060895">
    <property type="protein sequence ID" value="MED6136661.1"/>
    <property type="molecule type" value="Genomic_DNA"/>
</dbReference>
<sequence>MAGVLHKFEFGNPSNDKAPIKETEDLVHDLSNSSYDTSGNQGPKEREWTEVKKKGGKNKVLSQSRIGNEKQAAGNFLRGPQHRPGAVPSASRKLGTRVWNPTSSAPNTRVTQTKSPLPSNSHKRRCPPSLQSSPIDARNNDKQAGASMVSVTGFDAAIDLAKRDSKVVVIREGYAVASTESGSVVTVTASRDEQSVPDMAGNSQGQAKPLVVGQTAGLGKSGQGGLRNQAR</sequence>